<dbReference type="PANTHER" id="PTHR10050:SF50">
    <property type="entry name" value="DOLICHYL-PHOSPHATE-MANNOSE--PROTEIN MANNOSYLTRANSFERASE 1-RELATED"/>
    <property type="match status" value="1"/>
</dbReference>
<keyword evidence="12" id="KW-0325">Glycoprotein</keyword>
<evidence type="ECO:0000256" key="10">
    <source>
        <dbReference type="ARBA" id="ARBA00022989"/>
    </source>
</evidence>
<comment type="function">
    <text evidence="15">Transfers mannose from Dol-P-mannose to Ser or Thr residues on proteins.</text>
</comment>
<evidence type="ECO:0000256" key="14">
    <source>
        <dbReference type="ARBA" id="ARBA00045102"/>
    </source>
</evidence>
<comment type="catalytic activity">
    <reaction evidence="14 15">
        <text>a di-trans,poly-cis-dolichyl beta-D-mannosyl phosphate + L-seryl-[protein] = 3-O-(alpha-D-mannosyl)-L-seryl-[protein] + a di-trans,poly-cis-dolichyl phosphate + H(+)</text>
        <dbReference type="Rhea" id="RHEA:17377"/>
        <dbReference type="Rhea" id="RHEA-COMP:9863"/>
        <dbReference type="Rhea" id="RHEA-COMP:13546"/>
        <dbReference type="Rhea" id="RHEA-COMP:19498"/>
        <dbReference type="Rhea" id="RHEA-COMP:19501"/>
        <dbReference type="ChEBI" id="CHEBI:15378"/>
        <dbReference type="ChEBI" id="CHEBI:29999"/>
        <dbReference type="ChEBI" id="CHEBI:57683"/>
        <dbReference type="ChEBI" id="CHEBI:58211"/>
        <dbReference type="ChEBI" id="CHEBI:137321"/>
        <dbReference type="EC" id="2.4.1.109"/>
    </reaction>
</comment>
<feature type="transmembrane region" description="Helical" evidence="15">
    <location>
        <begin position="105"/>
        <end position="122"/>
    </location>
</feature>
<evidence type="ECO:0000256" key="13">
    <source>
        <dbReference type="ARBA" id="ARBA00045085"/>
    </source>
</evidence>
<dbReference type="Pfam" id="PF02366">
    <property type="entry name" value="PMT"/>
    <property type="match status" value="1"/>
</dbReference>
<feature type="transmembrane region" description="Helical" evidence="15">
    <location>
        <begin position="580"/>
        <end position="605"/>
    </location>
</feature>
<evidence type="ECO:0000259" key="17">
    <source>
        <dbReference type="PROSITE" id="PS50919"/>
    </source>
</evidence>
<evidence type="ECO:0000256" key="16">
    <source>
        <dbReference type="SAM" id="MobiDB-lite"/>
    </source>
</evidence>
<evidence type="ECO:0000313" key="18">
    <source>
        <dbReference type="EMBL" id="KAI3404605.1"/>
    </source>
</evidence>
<feature type="domain" description="MIR" evidence="17">
    <location>
        <begin position="387"/>
        <end position="446"/>
    </location>
</feature>
<dbReference type="GeneID" id="73380217"/>
<keyword evidence="6 15" id="KW-0808">Transferase</keyword>
<keyword evidence="5 15" id="KW-0328">Glycosyltransferase</keyword>
<dbReference type="Pfam" id="PF16192">
    <property type="entry name" value="PMT_4TMC"/>
    <property type="match status" value="1"/>
</dbReference>
<feature type="transmembrane region" description="Helical" evidence="15">
    <location>
        <begin position="683"/>
        <end position="704"/>
    </location>
</feature>
<protein>
    <recommendedName>
        <fullName evidence="4 15">Dolichyl-phosphate-mannose--protein mannosyltransferase</fullName>
        <ecNumber evidence="4 15">2.4.1.109</ecNumber>
    </recommendedName>
</protein>
<dbReference type="EC" id="2.4.1.109" evidence="4 15"/>
<comment type="catalytic activity">
    <reaction evidence="13 15">
        <text>a di-trans,poly-cis-dolichyl beta-D-mannosyl phosphate + L-threonyl-[protein] = 3-O-(alpha-D-mannosyl)-L-threonyl-[protein] + a di-trans,poly-cis-dolichyl phosphate + H(+)</text>
        <dbReference type="Rhea" id="RHEA:53396"/>
        <dbReference type="Rhea" id="RHEA-COMP:11060"/>
        <dbReference type="Rhea" id="RHEA-COMP:13547"/>
        <dbReference type="Rhea" id="RHEA-COMP:19498"/>
        <dbReference type="Rhea" id="RHEA-COMP:19501"/>
        <dbReference type="ChEBI" id="CHEBI:15378"/>
        <dbReference type="ChEBI" id="CHEBI:30013"/>
        <dbReference type="ChEBI" id="CHEBI:57683"/>
        <dbReference type="ChEBI" id="CHEBI:58211"/>
        <dbReference type="ChEBI" id="CHEBI:137323"/>
        <dbReference type="EC" id="2.4.1.109"/>
    </reaction>
</comment>
<dbReference type="InterPro" id="IPR036300">
    <property type="entry name" value="MIR_dom_sf"/>
</dbReference>
<comment type="subcellular location">
    <subcellularLocation>
        <location evidence="1 15">Endoplasmic reticulum membrane</location>
        <topology evidence="1 15">Multi-pass membrane protein</topology>
    </subcellularLocation>
</comment>
<feature type="region of interest" description="Disordered" evidence="16">
    <location>
        <begin position="760"/>
        <end position="840"/>
    </location>
</feature>
<feature type="compositionally biased region" description="Basic and acidic residues" evidence="16">
    <location>
        <begin position="765"/>
        <end position="792"/>
    </location>
</feature>
<comment type="similarity">
    <text evidence="3 15">Belongs to the glycosyltransferase 39 family.</text>
</comment>
<dbReference type="InterPro" id="IPR003342">
    <property type="entry name" value="ArnT-like_N"/>
</dbReference>
<feature type="transmembrane region" description="Helical" evidence="15">
    <location>
        <begin position="276"/>
        <end position="296"/>
    </location>
</feature>
<feature type="transmembrane region" description="Helical" evidence="15">
    <location>
        <begin position="238"/>
        <end position="256"/>
    </location>
</feature>
<dbReference type="Proteomes" id="UP001202479">
    <property type="component" value="Unassembled WGS sequence"/>
</dbReference>
<dbReference type="AlphaFoldDB" id="A0AAI9WY29"/>
<evidence type="ECO:0000256" key="5">
    <source>
        <dbReference type="ARBA" id="ARBA00022676"/>
    </source>
</evidence>
<evidence type="ECO:0000256" key="9">
    <source>
        <dbReference type="ARBA" id="ARBA00022824"/>
    </source>
</evidence>
<feature type="domain" description="MIR" evidence="17">
    <location>
        <begin position="324"/>
        <end position="378"/>
    </location>
</feature>
<feature type="compositionally biased region" description="Basic and acidic residues" evidence="16">
    <location>
        <begin position="802"/>
        <end position="837"/>
    </location>
</feature>
<evidence type="ECO:0000256" key="6">
    <source>
        <dbReference type="ARBA" id="ARBA00022679"/>
    </source>
</evidence>
<feature type="transmembrane region" description="Helical" evidence="15">
    <location>
        <begin position="51"/>
        <end position="71"/>
    </location>
</feature>
<dbReference type="SMART" id="SM00472">
    <property type="entry name" value="MIR"/>
    <property type="match status" value="3"/>
</dbReference>
<feature type="transmembrane region" description="Helical" evidence="15">
    <location>
        <begin position="625"/>
        <end position="646"/>
    </location>
</feature>
<evidence type="ECO:0000256" key="15">
    <source>
        <dbReference type="RuleBase" id="RU367007"/>
    </source>
</evidence>
<dbReference type="InterPro" id="IPR032421">
    <property type="entry name" value="PMT_4TMC"/>
</dbReference>
<dbReference type="EMBL" id="JAHUZD010000092">
    <property type="protein sequence ID" value="KAI3404605.1"/>
    <property type="molecule type" value="Genomic_DNA"/>
</dbReference>
<evidence type="ECO:0000256" key="3">
    <source>
        <dbReference type="ARBA" id="ARBA00007222"/>
    </source>
</evidence>
<gene>
    <name evidence="18" type="ORF">KGF56_002600</name>
</gene>
<dbReference type="GO" id="GO:0005789">
    <property type="term" value="C:endoplasmic reticulum membrane"/>
    <property type="evidence" value="ECO:0007669"/>
    <property type="project" value="UniProtKB-SubCell"/>
</dbReference>
<dbReference type="SUPFAM" id="SSF82109">
    <property type="entry name" value="MIR domain"/>
    <property type="match status" value="1"/>
</dbReference>
<keyword evidence="7 15" id="KW-0812">Transmembrane</keyword>
<dbReference type="CDD" id="cd23283">
    <property type="entry name" value="beta-trefoil_MIR_PMT1-like"/>
    <property type="match status" value="1"/>
</dbReference>
<keyword evidence="8" id="KW-0677">Repeat</keyword>
<evidence type="ECO:0000256" key="8">
    <source>
        <dbReference type="ARBA" id="ARBA00022737"/>
    </source>
</evidence>
<dbReference type="RefSeq" id="XP_049180350.1">
    <property type="nucleotide sequence ID" value="XM_049323847.1"/>
</dbReference>
<evidence type="ECO:0000256" key="4">
    <source>
        <dbReference type="ARBA" id="ARBA00012839"/>
    </source>
</evidence>
<feature type="domain" description="MIR" evidence="17">
    <location>
        <begin position="457"/>
        <end position="512"/>
    </location>
</feature>
<organism evidence="18 19">
    <name type="scientific">Candida oxycetoniae</name>
    <dbReference type="NCBI Taxonomy" id="497107"/>
    <lineage>
        <taxon>Eukaryota</taxon>
        <taxon>Fungi</taxon>
        <taxon>Dikarya</taxon>
        <taxon>Ascomycota</taxon>
        <taxon>Saccharomycotina</taxon>
        <taxon>Pichiomycetes</taxon>
        <taxon>Debaryomycetaceae</taxon>
        <taxon>Candida/Lodderomyces clade</taxon>
        <taxon>Candida</taxon>
    </lineage>
</organism>
<keyword evidence="19" id="KW-1185">Reference proteome</keyword>
<comment type="caution">
    <text evidence="18">The sequence shown here is derived from an EMBL/GenBank/DDBJ whole genome shotgun (WGS) entry which is preliminary data.</text>
</comment>
<name>A0AAI9WY29_9ASCO</name>
<dbReference type="InterPro" id="IPR016093">
    <property type="entry name" value="MIR_motif"/>
</dbReference>
<evidence type="ECO:0000256" key="11">
    <source>
        <dbReference type="ARBA" id="ARBA00023136"/>
    </source>
</evidence>
<proteinExistence type="inferred from homology"/>
<keyword evidence="9 15" id="KW-0256">Endoplasmic reticulum</keyword>
<dbReference type="InterPro" id="IPR027005">
    <property type="entry name" value="PMT-like"/>
</dbReference>
<dbReference type="PROSITE" id="PS50919">
    <property type="entry name" value="MIR"/>
    <property type="match status" value="3"/>
</dbReference>
<keyword evidence="10 15" id="KW-1133">Transmembrane helix</keyword>
<sequence>MKHKAVKPVKKTNSGVSSYTVEPVFGKGAVRDYLITGVGVTNKKRYTKQDFALIAILVIVGCFIRLAKLSIPNSVVFDEVHFGGFARKYILGTFFMDVHPPLAKMLYAAVAAIGGFNGKFTFQSIGDHFKETPYVLMREFPAICGVGVVVLSYLTLRESNVRPWICFITSSLLLFENANITISRYILLDSPLLFFIAAAVYSFQKLQNIEAFSYLWIKSLVVTGIALGLALSSKWVGLFTIAYIGALNIWQMWLLIGDLTVPVKKIWTHFFVRGFVLLGVPIVLYLSFFAIHFRLLTKEGDGGAFMSSAFRAGLEGNRIPTNITSQVGLGSVITLRHVDTQGGYLHSHDHFYPAGSKQQQVTLYPHLDSNNKWLIEPFNGTIYNDTFVPLINGMKIRLKHVNSERRLHSHDEKAPVSERDWQKEVSAYGYEGFTGDANDDWQVEIVQHKTKDPNAKVFVQAIGTIFRLRHAMTGNYLFSSEVKLPDWGFGQQEVTSASQGRRSLSYWYIEQNENAILPAEQHKIINYPKLTLWEKIAESHKKMWKINSGLTDHHHWQSDPREWPFLLRGINYWSKEHRQVYLLGNAVTWWGATLAVFSFIAYTIITLSRCALGRPVPTNKEVFNFNMQNLNYVVGWSLHYLPFFVMGRQLFLHHYLPALYFGILSIGQFFELFVGYFASKSKIVQQVVYSLIAGYLVLSIVFYMNYSPLIYASPWTKASCEISKPFKGWDYDCNNFYKNLAQYDLPEVIVSSSSAKKTVPAEAKQTPKAEKKLAQVEQHLESPPAEKKEIPKVEQQLAPPEVKAETPEAKNVEKPILEEIPSDEKSSSGKVEKRDEVVEPVQAAGESVIVEEGVLENFV</sequence>
<evidence type="ECO:0000313" key="19">
    <source>
        <dbReference type="Proteomes" id="UP001202479"/>
    </source>
</evidence>
<dbReference type="GO" id="GO:0004169">
    <property type="term" value="F:dolichyl-phosphate-mannose-protein mannosyltransferase activity"/>
    <property type="evidence" value="ECO:0007669"/>
    <property type="project" value="UniProtKB-UniRule"/>
</dbReference>
<reference evidence="18" key="1">
    <citation type="journal article" date="2022" name="DNA Res.">
        <title>Genome analysis of five recently described species of the CUG-Ser clade uncovers Candida theae as a new hybrid lineage with pathogenic potential in the Candida parapsilosis species complex.</title>
        <authorList>
            <person name="Mixao V."/>
            <person name="Del Olmo V."/>
            <person name="Hegedusova E."/>
            <person name="Saus E."/>
            <person name="Pryszcz L."/>
            <person name="Cillingova A."/>
            <person name="Nosek J."/>
            <person name="Gabaldon T."/>
        </authorList>
    </citation>
    <scope>NUCLEOTIDE SEQUENCE</scope>
    <source>
        <strain evidence="18">CBS 10844</strain>
    </source>
</reference>
<dbReference type="PANTHER" id="PTHR10050">
    <property type="entry name" value="DOLICHYL-PHOSPHATE-MANNOSE--PROTEIN MANNOSYLTRANSFERASE"/>
    <property type="match status" value="1"/>
</dbReference>
<evidence type="ECO:0000256" key="2">
    <source>
        <dbReference type="ARBA" id="ARBA00004922"/>
    </source>
</evidence>
<comment type="pathway">
    <text evidence="2 15">Protein modification; protein glycosylation.</text>
</comment>
<dbReference type="Pfam" id="PF02815">
    <property type="entry name" value="MIR"/>
    <property type="match status" value="1"/>
</dbReference>
<evidence type="ECO:0000256" key="12">
    <source>
        <dbReference type="ARBA" id="ARBA00023180"/>
    </source>
</evidence>
<accession>A0AAI9WY29</accession>
<feature type="transmembrane region" description="Helical" evidence="15">
    <location>
        <begin position="185"/>
        <end position="203"/>
    </location>
</feature>
<dbReference type="Gene3D" id="2.80.10.50">
    <property type="match status" value="1"/>
</dbReference>
<evidence type="ECO:0000256" key="7">
    <source>
        <dbReference type="ARBA" id="ARBA00022692"/>
    </source>
</evidence>
<feature type="transmembrane region" description="Helical" evidence="15">
    <location>
        <begin position="215"/>
        <end position="231"/>
    </location>
</feature>
<keyword evidence="11 15" id="KW-0472">Membrane</keyword>
<evidence type="ECO:0000256" key="1">
    <source>
        <dbReference type="ARBA" id="ARBA00004477"/>
    </source>
</evidence>
<feature type="transmembrane region" description="Helical" evidence="15">
    <location>
        <begin position="658"/>
        <end position="677"/>
    </location>
</feature>
<feature type="transmembrane region" description="Helical" evidence="15">
    <location>
        <begin position="134"/>
        <end position="155"/>
    </location>
</feature>